<dbReference type="STRING" id="1314785.A0A165CY35"/>
<dbReference type="InterPro" id="IPR038656">
    <property type="entry name" value="Peptidase_G1_sf"/>
</dbReference>
<dbReference type="PRINTS" id="PR00977">
    <property type="entry name" value="SCYTLDPTASE"/>
</dbReference>
<accession>A0A165CY35</accession>
<dbReference type="GeneID" id="63826586"/>
<dbReference type="Proteomes" id="UP000076871">
    <property type="component" value="Unassembled WGS sequence"/>
</dbReference>
<feature type="chain" id="PRO_5007856228" description="Aspergillopepsin" evidence="2">
    <location>
        <begin position="19"/>
        <end position="263"/>
    </location>
</feature>
<dbReference type="Gene3D" id="2.60.120.700">
    <property type="entry name" value="Peptidase G1"/>
    <property type="match status" value="1"/>
</dbReference>
<evidence type="ECO:0000313" key="4">
    <source>
        <dbReference type="Proteomes" id="UP000076871"/>
    </source>
</evidence>
<dbReference type="InParanoid" id="A0A165CY35"/>
<dbReference type="EMBL" id="KV427642">
    <property type="protein sequence ID" value="KZT03719.1"/>
    <property type="molecule type" value="Genomic_DNA"/>
</dbReference>
<dbReference type="AlphaFoldDB" id="A0A165CY35"/>
<feature type="signal peptide" evidence="2">
    <location>
        <begin position="1"/>
        <end position="18"/>
    </location>
</feature>
<dbReference type="Pfam" id="PF01828">
    <property type="entry name" value="Peptidase_A4"/>
    <property type="match status" value="1"/>
</dbReference>
<dbReference type="RefSeq" id="XP_040761459.1">
    <property type="nucleotide sequence ID" value="XM_040909557.1"/>
</dbReference>
<dbReference type="InterPro" id="IPR013320">
    <property type="entry name" value="ConA-like_dom_sf"/>
</dbReference>
<dbReference type="PANTHER" id="PTHR37536:SF1">
    <property type="entry name" value="ASPERGILLOPEPSIN, PUTAITVE (AFU_ORTHOLOGUE AFUA_7G01200)"/>
    <property type="match status" value="1"/>
</dbReference>
<dbReference type="OrthoDB" id="2862635at2759"/>
<dbReference type="GO" id="GO:0006508">
    <property type="term" value="P:proteolysis"/>
    <property type="evidence" value="ECO:0007669"/>
    <property type="project" value="InterPro"/>
</dbReference>
<dbReference type="CDD" id="cd13426">
    <property type="entry name" value="Peptidase_G1"/>
    <property type="match status" value="1"/>
</dbReference>
<evidence type="ECO:0000313" key="3">
    <source>
        <dbReference type="EMBL" id="KZT03719.1"/>
    </source>
</evidence>
<keyword evidence="2" id="KW-0732">Signal</keyword>
<organism evidence="3 4">
    <name type="scientific">Laetiporus sulphureus 93-53</name>
    <dbReference type="NCBI Taxonomy" id="1314785"/>
    <lineage>
        <taxon>Eukaryota</taxon>
        <taxon>Fungi</taxon>
        <taxon>Dikarya</taxon>
        <taxon>Basidiomycota</taxon>
        <taxon>Agaricomycotina</taxon>
        <taxon>Agaricomycetes</taxon>
        <taxon>Polyporales</taxon>
        <taxon>Laetiporus</taxon>
    </lineage>
</organism>
<dbReference type="InterPro" id="IPR000250">
    <property type="entry name" value="Peptidase_G1"/>
</dbReference>
<name>A0A165CY35_9APHY</name>
<reference evidence="3 4" key="1">
    <citation type="journal article" date="2016" name="Mol. Biol. Evol.">
        <title>Comparative Genomics of Early-Diverging Mushroom-Forming Fungi Provides Insights into the Origins of Lignocellulose Decay Capabilities.</title>
        <authorList>
            <person name="Nagy L.G."/>
            <person name="Riley R."/>
            <person name="Tritt A."/>
            <person name="Adam C."/>
            <person name="Daum C."/>
            <person name="Floudas D."/>
            <person name="Sun H."/>
            <person name="Yadav J.S."/>
            <person name="Pangilinan J."/>
            <person name="Larsson K.H."/>
            <person name="Matsuura K."/>
            <person name="Barry K."/>
            <person name="Labutti K."/>
            <person name="Kuo R."/>
            <person name="Ohm R.A."/>
            <person name="Bhattacharya S.S."/>
            <person name="Shirouzu T."/>
            <person name="Yoshinaga Y."/>
            <person name="Martin F.M."/>
            <person name="Grigoriev I.V."/>
            <person name="Hibbett D.S."/>
        </authorList>
    </citation>
    <scope>NUCLEOTIDE SEQUENCE [LARGE SCALE GENOMIC DNA]</scope>
    <source>
        <strain evidence="3 4">93-53</strain>
    </source>
</reference>
<feature type="active site" description="Proton acceptor" evidence="1">
    <location>
        <position position="199"/>
    </location>
</feature>
<sequence>MFTKAFFSYVFLATAALAAPRGSGLASRLARRAAGTHRSQPLKAVEHSTGTDVSNVVYSGNWAGAVYAEPSGTFTAVTGTFTVPTPSAPGGGGGSYSASAWVGIDGDTCGNAILQTGLDFTVSGGSVSYDAWYEWYPDYAHDFSGISFSAGDSVQVNVTASSTTSGTAVIKNLSTGQTVTQDLSSSYALCEENAEWIVEDYEEGDSLVAFADFDIVTFRNAYATYASGETTGPSDATLIVIQQNSVVLTSASTNSSSVTVTYV</sequence>
<gene>
    <name evidence="3" type="ORF">LAESUDRAFT_729020</name>
</gene>
<dbReference type="GO" id="GO:0070007">
    <property type="term" value="F:glutamic-type endopeptidase activity"/>
    <property type="evidence" value="ECO:0007669"/>
    <property type="project" value="InterPro"/>
</dbReference>
<keyword evidence="4" id="KW-1185">Reference proteome</keyword>
<evidence type="ECO:0000256" key="2">
    <source>
        <dbReference type="SAM" id="SignalP"/>
    </source>
</evidence>
<protein>
    <recommendedName>
        <fullName evidence="5">Aspergillopepsin</fullName>
    </recommendedName>
</protein>
<evidence type="ECO:0000256" key="1">
    <source>
        <dbReference type="PIRSR" id="PIRSR600250-50"/>
    </source>
</evidence>
<dbReference type="SUPFAM" id="SSF49899">
    <property type="entry name" value="Concanavalin A-like lectins/glucanases"/>
    <property type="match status" value="1"/>
</dbReference>
<dbReference type="PANTHER" id="PTHR37536">
    <property type="entry name" value="PUTATIVE (AFU_ORTHOLOGUE AFUA_3G02970)-RELATED"/>
    <property type="match status" value="1"/>
</dbReference>
<evidence type="ECO:0008006" key="5">
    <source>
        <dbReference type="Google" id="ProtNLM"/>
    </source>
</evidence>
<proteinExistence type="predicted"/>